<gene>
    <name evidence="1" type="ORF">GM672_17015</name>
</gene>
<protein>
    <submittedName>
        <fullName evidence="1">Peptidoglycan-binding domain-containing protein</fullName>
    </submittedName>
</protein>
<comment type="caution">
    <text evidence="1">The sequence shown here is derived from an EMBL/GenBank/DDBJ whole genome shotgun (WGS) entry which is preliminary data.</text>
</comment>
<dbReference type="Proteomes" id="UP000430634">
    <property type="component" value="Unassembled WGS sequence"/>
</dbReference>
<dbReference type="AlphaFoldDB" id="A0A6I3T0K1"/>
<organism evidence="1 2">
    <name type="scientific">Pseudoduganella buxea</name>
    <dbReference type="NCBI Taxonomy" id="1949069"/>
    <lineage>
        <taxon>Bacteria</taxon>
        <taxon>Pseudomonadati</taxon>
        <taxon>Pseudomonadota</taxon>
        <taxon>Betaproteobacteria</taxon>
        <taxon>Burkholderiales</taxon>
        <taxon>Oxalobacteraceae</taxon>
        <taxon>Telluria group</taxon>
        <taxon>Pseudoduganella</taxon>
    </lineage>
</organism>
<evidence type="ECO:0000313" key="1">
    <source>
        <dbReference type="EMBL" id="MTV54435.1"/>
    </source>
</evidence>
<sequence length="181" mass="19534">MHRIPGSRATQDLAPSFRTAVEAFLAAMAAATIRVRIAATLRSRERAYLMHWSWKIARGKVEPEDVPPMTGVPIDWVHPAPKDSIRAAQAMVAAFGMSGLRAAPSLDSLHQDGRAIDMTISWRGVATIRDAAGKEVVLDRLPRTGMNPQLIGVGATYGVIKSVGGSNDKLHWSATGRKTRG</sequence>
<accession>A0A6I3T0K1</accession>
<name>A0A6I3T0K1_9BURK</name>
<proteinExistence type="predicted"/>
<evidence type="ECO:0000313" key="2">
    <source>
        <dbReference type="Proteomes" id="UP000430634"/>
    </source>
</evidence>
<dbReference type="InterPro" id="IPR009045">
    <property type="entry name" value="Zn_M74/Hedgehog-like"/>
</dbReference>
<dbReference type="Gene3D" id="3.30.1380.10">
    <property type="match status" value="1"/>
</dbReference>
<reference evidence="1 2" key="1">
    <citation type="submission" date="2019-11" db="EMBL/GenBank/DDBJ databases">
        <title>Type strains purchased from KCTC, JCM and DSMZ.</title>
        <authorList>
            <person name="Lu H."/>
        </authorList>
    </citation>
    <scope>NUCLEOTIDE SEQUENCE [LARGE SCALE GENOMIC DNA]</scope>
    <source>
        <strain evidence="1 2">KCTC 52429</strain>
    </source>
</reference>
<dbReference type="EMBL" id="WNKZ01000051">
    <property type="protein sequence ID" value="MTV54435.1"/>
    <property type="molecule type" value="Genomic_DNA"/>
</dbReference>